<accession>A0A3P7XG45</accession>
<evidence type="ECO:0000259" key="3">
    <source>
        <dbReference type="PROSITE" id="PS50076"/>
    </source>
</evidence>
<evidence type="ECO:0000313" key="4">
    <source>
        <dbReference type="EMBL" id="VDO72806.1"/>
    </source>
</evidence>
<dbReference type="InterPro" id="IPR001623">
    <property type="entry name" value="DnaJ_domain"/>
</dbReference>
<keyword evidence="5" id="KW-1185">Reference proteome</keyword>
<dbReference type="PROSITE" id="PS00636">
    <property type="entry name" value="DNAJ_1"/>
    <property type="match status" value="1"/>
</dbReference>
<dbReference type="SUPFAM" id="SSF52833">
    <property type="entry name" value="Thioredoxin-like"/>
    <property type="match status" value="1"/>
</dbReference>
<dbReference type="Gene3D" id="3.40.30.10">
    <property type="entry name" value="Glutaredoxin"/>
    <property type="match status" value="1"/>
</dbReference>
<evidence type="ECO:0000313" key="5">
    <source>
        <dbReference type="Proteomes" id="UP000050761"/>
    </source>
</evidence>
<feature type="chain" id="PRO_5044596490" evidence="2">
    <location>
        <begin position="18"/>
        <end position="798"/>
    </location>
</feature>
<feature type="domain" description="J" evidence="3">
    <location>
        <begin position="23"/>
        <end position="92"/>
    </location>
</feature>
<evidence type="ECO:0000313" key="6">
    <source>
        <dbReference type="WBParaSite" id="HPBE_0000757101-mRNA-1"/>
    </source>
</evidence>
<keyword evidence="1" id="KW-0812">Transmembrane</keyword>
<feature type="signal peptide" evidence="2">
    <location>
        <begin position="1"/>
        <end position="17"/>
    </location>
</feature>
<dbReference type="SMART" id="SM00271">
    <property type="entry name" value="DnaJ"/>
    <property type="match status" value="1"/>
</dbReference>
<name>A0A3P7XG45_HELPZ</name>
<dbReference type="OrthoDB" id="10065037at2759"/>
<dbReference type="PRINTS" id="PR00625">
    <property type="entry name" value="JDOMAIN"/>
</dbReference>
<dbReference type="PANTHER" id="PTHR44303:SF2">
    <property type="entry name" value="DNAJ HOMOLOG SUBFAMILY C MEMBER 16"/>
    <property type="match status" value="1"/>
</dbReference>
<evidence type="ECO:0000256" key="2">
    <source>
        <dbReference type="SAM" id="SignalP"/>
    </source>
</evidence>
<reference evidence="6" key="2">
    <citation type="submission" date="2019-09" db="UniProtKB">
        <authorList>
            <consortium name="WormBaseParasite"/>
        </authorList>
    </citation>
    <scope>IDENTIFICATION</scope>
</reference>
<protein>
    <submittedName>
        <fullName evidence="6">J domain-containing protein</fullName>
    </submittedName>
</protein>
<keyword evidence="1" id="KW-1133">Transmembrane helix</keyword>
<keyword evidence="1" id="KW-0472">Membrane</keyword>
<dbReference type="Gene3D" id="1.10.287.110">
    <property type="entry name" value="DnaJ domain"/>
    <property type="match status" value="1"/>
</dbReference>
<dbReference type="Proteomes" id="UP000050761">
    <property type="component" value="Unassembled WGS sequence"/>
</dbReference>
<evidence type="ECO:0000256" key="1">
    <source>
        <dbReference type="SAM" id="Phobius"/>
    </source>
</evidence>
<organism evidence="4">
    <name type="scientific">Heligmosomoides polygyrus</name>
    <name type="common">Parasitic roundworm</name>
    <dbReference type="NCBI Taxonomy" id="6339"/>
    <lineage>
        <taxon>Eukaryota</taxon>
        <taxon>Metazoa</taxon>
        <taxon>Ecdysozoa</taxon>
        <taxon>Nematoda</taxon>
        <taxon>Chromadorea</taxon>
        <taxon>Rhabditida</taxon>
        <taxon>Rhabditina</taxon>
        <taxon>Rhabditomorpha</taxon>
        <taxon>Strongyloidea</taxon>
        <taxon>Heligmosomidae</taxon>
        <taxon>Heligmosomoides</taxon>
    </lineage>
</organism>
<gene>
    <name evidence="4" type="ORF">HPBE_LOCUS7572</name>
</gene>
<dbReference type="CDD" id="cd06257">
    <property type="entry name" value="DnaJ"/>
    <property type="match status" value="1"/>
</dbReference>
<reference evidence="4 5" key="1">
    <citation type="submission" date="2018-11" db="EMBL/GenBank/DDBJ databases">
        <authorList>
            <consortium name="Pathogen Informatics"/>
        </authorList>
    </citation>
    <scope>NUCLEOTIDE SEQUENCE [LARGE SCALE GENOMIC DNA]</scope>
</reference>
<keyword evidence="2" id="KW-0732">Signal</keyword>
<dbReference type="SUPFAM" id="SSF46565">
    <property type="entry name" value="Chaperone J-domain"/>
    <property type="match status" value="1"/>
</dbReference>
<dbReference type="PANTHER" id="PTHR44303">
    <property type="entry name" value="DNAJ HOMOLOG SUBFAMILY C MEMBER 16"/>
    <property type="match status" value="1"/>
</dbReference>
<dbReference type="AlphaFoldDB" id="A0A3P7XG45"/>
<dbReference type="InterPro" id="IPR018253">
    <property type="entry name" value="DnaJ_domain_CS"/>
</dbReference>
<feature type="transmembrane region" description="Helical" evidence="1">
    <location>
        <begin position="526"/>
        <end position="549"/>
    </location>
</feature>
<dbReference type="InterPro" id="IPR036869">
    <property type="entry name" value="J_dom_sf"/>
</dbReference>
<sequence>MRLFLVLCAVIVVAVLGSDYPRDPYATLGISRRATAKEIKRAYKQLAKEWCVYFWHPDKNTAPDAQEKFVAISRAYELLSDPLRKERFDKFGAVDESPQTGPQNHGFGGFEHFVNKSCKALTQCVLAPFRSHYQPYLLYAYSNYCQMCFRLQAQWKAVSEDLEPLGYGIGAVNAMTDGNLLEKLRISRLPAIVAIVEGRVTHYRSDMFLMNARDVRVFARDIIPRTFMGLINSRDGLARFVNQWQPSNKISVVVLGAAEQPRMRYLLAAMKYSHFARFAYIHLASPSDEIAAIRDDLSIKCKQCENVLIFNDLPGGGPVAQLSISNINQLTMDALNTLIENNKWISLPRLSSSEYLDELCPVSSRNPRRLCVILPVVDSSDDEDFLNSFRMFARQHKQLYADQKVGTVCSRHQLSKMISKIISNVSRSSPISFFDAFQATARDVLVMWRMEHVKARFTWLEAAWGQGPEHFEALLGAVISQGTRLDQSAPVGNLINEYAPSWWTRMCRGLVRMMQSAWFHLTKEEAYPVISAVATFLVILVIGYGLNYMNQEARPRKVSPVSARLLLIYFRNVVFPLKMFSLRRSQSLLPEMNGIQKTLRQNLKLLKSQILKPDCSGCRSLILLVDEQSKEKLLMQFAQYILPLKKNKTFSFGFLMVEKNLPWFRKLLEHTLPLGDDCAAKEGNSLYVKLKSINPRQTVGTVLALCGWKLYFSIYHPMHTAGRKTSQRQHFLGFDDDDDMTSSSDSDNGTAEDEVMLRRTGSTVSVENVLNGFPNWLDRLLEGSIRRYYIPEWPDNLR</sequence>
<dbReference type="InterPro" id="IPR052448">
    <property type="entry name" value="DnaJ_C16_autophagy_reg"/>
</dbReference>
<dbReference type="InterPro" id="IPR036249">
    <property type="entry name" value="Thioredoxin-like_sf"/>
</dbReference>
<dbReference type="EMBL" id="UZAH01025923">
    <property type="protein sequence ID" value="VDO72806.1"/>
    <property type="molecule type" value="Genomic_DNA"/>
</dbReference>
<dbReference type="PROSITE" id="PS50076">
    <property type="entry name" value="DNAJ_2"/>
    <property type="match status" value="1"/>
</dbReference>
<dbReference type="Pfam" id="PF00226">
    <property type="entry name" value="DnaJ"/>
    <property type="match status" value="1"/>
</dbReference>
<proteinExistence type="predicted"/>
<dbReference type="WBParaSite" id="HPBE_0000757101-mRNA-1">
    <property type="protein sequence ID" value="HPBE_0000757101-mRNA-1"/>
    <property type="gene ID" value="HPBE_0000757101"/>
</dbReference>